<evidence type="ECO:0000256" key="4">
    <source>
        <dbReference type="SAM" id="MobiDB-lite"/>
    </source>
</evidence>
<dbReference type="SMART" id="SM00409">
    <property type="entry name" value="IG"/>
    <property type="match status" value="2"/>
</dbReference>
<sequence length="481" mass="53816">MKMYIEGALAANTVFHREEEQMTERERERERGRELELFINRHHHQHTDETMIQICDDKLIFQLLLLVSVVACETKEILTFTAHERGRVEIQCPYESRYEAHEKYLCRGGCPRLYKDKVVESGSSARGERFSLTDNKTAHIFTVTISDLRTEDQGQYWCGVETGLRKWDVFTEIHLEIKHVSRVSGLSGQHLYIHCHNKSELKNDVKFICKGSDPSLCETSAIRASSEIKSNGRFSLSDNKSTGVFTVTITNLTEEDSGIYWCGAAQRGQEHKNKWISVIDLNISAGTSESASPKPTTTTASFHTSKPATEDTASSRPVTSSSSSSSTSPSVSMSFSLSANAVSPKPQPGLTLIIIMVMVIGILTGFGFSLFIYLRQRQKKEGTQPTDVAQGPSKNLPGGDMRETREVDCDYEDISSTLYHPDYSLVFPAFAEHDDSVYALAQLPSSPSDEINYSSIRFTTTHHSDRTSDGQETCDYTTVRP</sequence>
<dbReference type="InterPro" id="IPR003599">
    <property type="entry name" value="Ig_sub"/>
</dbReference>
<feature type="domain" description="Immunoglobulin" evidence="6">
    <location>
        <begin position="180"/>
        <end position="279"/>
    </location>
</feature>
<dbReference type="Gene3D" id="2.60.40.10">
    <property type="entry name" value="Immunoglobulins"/>
    <property type="match status" value="2"/>
</dbReference>
<evidence type="ECO:0000313" key="7">
    <source>
        <dbReference type="Ensembl" id="ENSCCRP00010048642.1"/>
    </source>
</evidence>
<dbReference type="InterPro" id="IPR050671">
    <property type="entry name" value="CD300_family_receptors"/>
</dbReference>
<dbReference type="InterPro" id="IPR013783">
    <property type="entry name" value="Ig-like_fold"/>
</dbReference>
<feature type="transmembrane region" description="Helical" evidence="5">
    <location>
        <begin position="350"/>
        <end position="374"/>
    </location>
</feature>
<reference evidence="7" key="2">
    <citation type="submission" date="2025-09" db="UniProtKB">
        <authorList>
            <consortium name="Ensembl"/>
        </authorList>
    </citation>
    <scope>IDENTIFICATION</scope>
</reference>
<name>A0A8C1KLG9_CYPCA</name>
<accession>A0A8C1KLG9</accession>
<evidence type="ECO:0000256" key="2">
    <source>
        <dbReference type="ARBA" id="ARBA00022692"/>
    </source>
</evidence>
<keyword evidence="8" id="KW-1185">Reference proteome</keyword>
<keyword evidence="5" id="KW-1133">Transmembrane helix</keyword>
<evidence type="ECO:0000313" key="8">
    <source>
        <dbReference type="Proteomes" id="UP000694427"/>
    </source>
</evidence>
<evidence type="ECO:0000259" key="6">
    <source>
        <dbReference type="SMART" id="SM00409"/>
    </source>
</evidence>
<dbReference type="GO" id="GO:0005886">
    <property type="term" value="C:plasma membrane"/>
    <property type="evidence" value="ECO:0007669"/>
    <property type="project" value="TreeGrafter"/>
</dbReference>
<proteinExistence type="predicted"/>
<feature type="compositionally biased region" description="Low complexity" evidence="4">
    <location>
        <begin position="287"/>
        <end position="301"/>
    </location>
</feature>
<feature type="region of interest" description="Disordered" evidence="4">
    <location>
        <begin position="287"/>
        <end position="330"/>
    </location>
</feature>
<dbReference type="GO" id="GO:0004888">
    <property type="term" value="F:transmembrane signaling receptor activity"/>
    <property type="evidence" value="ECO:0007669"/>
    <property type="project" value="TreeGrafter"/>
</dbReference>
<protein>
    <submittedName>
        <fullName evidence="7">Si:ch211-114l13.12</fullName>
    </submittedName>
</protein>
<dbReference type="AlphaFoldDB" id="A0A8C1KLG9"/>
<feature type="region of interest" description="Disordered" evidence="4">
    <location>
        <begin position="461"/>
        <end position="481"/>
    </location>
</feature>
<dbReference type="InterPro" id="IPR036179">
    <property type="entry name" value="Ig-like_dom_sf"/>
</dbReference>
<evidence type="ECO:0000256" key="5">
    <source>
        <dbReference type="SAM" id="Phobius"/>
    </source>
</evidence>
<feature type="domain" description="Immunoglobulin" evidence="6">
    <location>
        <begin position="77"/>
        <end position="178"/>
    </location>
</feature>
<organism evidence="7 8">
    <name type="scientific">Cyprinus carpio</name>
    <name type="common">Common carp</name>
    <dbReference type="NCBI Taxonomy" id="7962"/>
    <lineage>
        <taxon>Eukaryota</taxon>
        <taxon>Metazoa</taxon>
        <taxon>Chordata</taxon>
        <taxon>Craniata</taxon>
        <taxon>Vertebrata</taxon>
        <taxon>Euteleostomi</taxon>
        <taxon>Actinopterygii</taxon>
        <taxon>Neopterygii</taxon>
        <taxon>Teleostei</taxon>
        <taxon>Ostariophysi</taxon>
        <taxon>Cypriniformes</taxon>
        <taxon>Cyprinidae</taxon>
        <taxon>Cyprininae</taxon>
        <taxon>Cyprinus</taxon>
    </lineage>
</organism>
<dbReference type="Ensembl" id="ENSCCRT00010053313.1">
    <property type="protein sequence ID" value="ENSCCRP00010048642.1"/>
    <property type="gene ID" value="ENSCCRG00010020572.1"/>
</dbReference>
<evidence type="ECO:0000256" key="1">
    <source>
        <dbReference type="ARBA" id="ARBA00004370"/>
    </source>
</evidence>
<feature type="compositionally biased region" description="Low complexity" evidence="4">
    <location>
        <begin position="314"/>
        <end position="330"/>
    </location>
</feature>
<dbReference type="Pfam" id="PF07686">
    <property type="entry name" value="V-set"/>
    <property type="match status" value="2"/>
</dbReference>
<comment type="subcellular location">
    <subcellularLocation>
        <location evidence="1">Membrane</location>
    </subcellularLocation>
</comment>
<dbReference type="InterPro" id="IPR013106">
    <property type="entry name" value="Ig_V-set"/>
</dbReference>
<dbReference type="CDD" id="cd05716">
    <property type="entry name" value="IgV_pIgR_like"/>
    <property type="match status" value="2"/>
</dbReference>
<keyword evidence="2 5" id="KW-0812">Transmembrane</keyword>
<dbReference type="PANTHER" id="PTHR11860">
    <property type="entry name" value="POLYMERIC-IMMUNOGLOBULIN RECEPTOR"/>
    <property type="match status" value="1"/>
</dbReference>
<feature type="compositionally biased region" description="Polar residues" evidence="4">
    <location>
        <begin position="470"/>
        <end position="481"/>
    </location>
</feature>
<dbReference type="PANTHER" id="PTHR11860:SF118">
    <property type="entry name" value="CMRF35-LIKE MOLECULE 3-RELATED"/>
    <property type="match status" value="1"/>
</dbReference>
<reference evidence="7" key="1">
    <citation type="submission" date="2025-08" db="UniProtKB">
        <authorList>
            <consortium name="Ensembl"/>
        </authorList>
    </citation>
    <scope>IDENTIFICATION</scope>
</reference>
<dbReference type="SUPFAM" id="SSF48726">
    <property type="entry name" value="Immunoglobulin"/>
    <property type="match status" value="2"/>
</dbReference>
<dbReference type="Proteomes" id="UP000694427">
    <property type="component" value="Unplaced"/>
</dbReference>
<evidence type="ECO:0000256" key="3">
    <source>
        <dbReference type="ARBA" id="ARBA00023136"/>
    </source>
</evidence>
<feature type="region of interest" description="Disordered" evidence="4">
    <location>
        <begin position="381"/>
        <end position="403"/>
    </location>
</feature>
<keyword evidence="3 5" id="KW-0472">Membrane</keyword>